<organism evidence="2 3">
    <name type="scientific">Blepharisma stoltei</name>
    <dbReference type="NCBI Taxonomy" id="1481888"/>
    <lineage>
        <taxon>Eukaryota</taxon>
        <taxon>Sar</taxon>
        <taxon>Alveolata</taxon>
        <taxon>Ciliophora</taxon>
        <taxon>Postciliodesmatophora</taxon>
        <taxon>Heterotrichea</taxon>
        <taxon>Heterotrichida</taxon>
        <taxon>Blepharismidae</taxon>
        <taxon>Blepharisma</taxon>
    </lineage>
</organism>
<evidence type="ECO:0000256" key="1">
    <source>
        <dbReference type="SAM" id="SignalP"/>
    </source>
</evidence>
<evidence type="ECO:0008006" key="4">
    <source>
        <dbReference type="Google" id="ProtNLM"/>
    </source>
</evidence>
<protein>
    <recommendedName>
        <fullName evidence="4">Dickkopf N-terminal cysteine-rich domain-containing protein</fullName>
    </recommendedName>
</protein>
<keyword evidence="1" id="KW-0732">Signal</keyword>
<sequence>MSLNSMKKYFLLTFLIALFQCFGINLQIGNSYEWALEKSSEIVEITTCPIYTCKPENVSFTEDTCVLWDEASNSYFCRPCTDSSKMCTNSSKQNSTCSLPIPPDRTGQSYPGEKCYSSDDCDPTVTLSCTKGVCKGLSANKACSSMFSCNPGLICNSNKCQPQTKVGSKGCFTDYDCENGAGCNVTDNLNFNANLCIKYGTVHPHEIITSCSNNFSLLCEYAYCAEHNDVFVCTNQLKSAGSIPLACTTKGASCTSTSDDYFDPPFSITNENSCECAFTASGNELYCNLFYGDDPYMTYFKKLLEWLHSSDVKKCNAGRRLDNWCIHSNWDKKNYDTLTYYQVNVNYYPFIQKTESCVLNSLCEEGYWMYRENYNKDDDNDDSSAAFLALSILISELV</sequence>
<name>A0AAU9KKD9_9CILI</name>
<gene>
    <name evidence="2" type="ORF">BSTOLATCC_MIC59633</name>
</gene>
<dbReference type="AlphaFoldDB" id="A0AAU9KKD9"/>
<evidence type="ECO:0000313" key="2">
    <source>
        <dbReference type="EMBL" id="CAG9333820.1"/>
    </source>
</evidence>
<dbReference type="Proteomes" id="UP001162131">
    <property type="component" value="Unassembled WGS sequence"/>
</dbReference>
<dbReference type="EMBL" id="CAJZBQ010000057">
    <property type="protein sequence ID" value="CAG9333820.1"/>
    <property type="molecule type" value="Genomic_DNA"/>
</dbReference>
<comment type="caution">
    <text evidence="2">The sequence shown here is derived from an EMBL/GenBank/DDBJ whole genome shotgun (WGS) entry which is preliminary data.</text>
</comment>
<evidence type="ECO:0000313" key="3">
    <source>
        <dbReference type="Proteomes" id="UP001162131"/>
    </source>
</evidence>
<proteinExistence type="predicted"/>
<reference evidence="2" key="1">
    <citation type="submission" date="2021-09" db="EMBL/GenBank/DDBJ databases">
        <authorList>
            <consortium name="AG Swart"/>
            <person name="Singh M."/>
            <person name="Singh A."/>
            <person name="Seah K."/>
            <person name="Emmerich C."/>
        </authorList>
    </citation>
    <scope>NUCLEOTIDE SEQUENCE</scope>
    <source>
        <strain evidence="2">ATCC30299</strain>
    </source>
</reference>
<accession>A0AAU9KKD9</accession>
<feature type="chain" id="PRO_5043795985" description="Dickkopf N-terminal cysteine-rich domain-containing protein" evidence="1">
    <location>
        <begin position="24"/>
        <end position="398"/>
    </location>
</feature>
<keyword evidence="3" id="KW-1185">Reference proteome</keyword>
<feature type="signal peptide" evidence="1">
    <location>
        <begin position="1"/>
        <end position="23"/>
    </location>
</feature>